<dbReference type="OrthoDB" id="5915138at2759"/>
<dbReference type="EMBL" id="JYDJ01000066">
    <property type="protein sequence ID" value="KRX45999.1"/>
    <property type="molecule type" value="Genomic_DNA"/>
</dbReference>
<feature type="coiled-coil region" evidence="1">
    <location>
        <begin position="224"/>
        <end position="432"/>
    </location>
</feature>
<reference evidence="2 3" key="1">
    <citation type="submission" date="2015-01" db="EMBL/GenBank/DDBJ databases">
        <title>Evolution of Trichinella species and genotypes.</title>
        <authorList>
            <person name="Korhonen P.K."/>
            <person name="Edoardo P."/>
            <person name="Giuseppe L.R."/>
            <person name="Gasser R.B."/>
        </authorList>
    </citation>
    <scope>NUCLEOTIDE SEQUENCE [LARGE SCALE GENOMIC DNA]</scope>
    <source>
        <strain evidence="2">ISS417</strain>
    </source>
</reference>
<accession>A0A0V0U3Z9</accession>
<keyword evidence="1" id="KW-0175">Coiled coil</keyword>
<evidence type="ECO:0000256" key="1">
    <source>
        <dbReference type="SAM" id="Coils"/>
    </source>
</evidence>
<keyword evidence="3" id="KW-1185">Reference proteome</keyword>
<name>A0A0V0U3Z9_9BILA</name>
<protein>
    <submittedName>
        <fullName evidence="2">Uncharacterized protein</fullName>
    </submittedName>
</protein>
<dbReference type="Proteomes" id="UP000055048">
    <property type="component" value="Unassembled WGS sequence"/>
</dbReference>
<proteinExistence type="predicted"/>
<evidence type="ECO:0000313" key="3">
    <source>
        <dbReference type="Proteomes" id="UP000055048"/>
    </source>
</evidence>
<organism evidence="2 3">
    <name type="scientific">Trichinella murrelli</name>
    <dbReference type="NCBI Taxonomy" id="144512"/>
    <lineage>
        <taxon>Eukaryota</taxon>
        <taxon>Metazoa</taxon>
        <taxon>Ecdysozoa</taxon>
        <taxon>Nematoda</taxon>
        <taxon>Enoplea</taxon>
        <taxon>Dorylaimia</taxon>
        <taxon>Trichinellida</taxon>
        <taxon>Trichinellidae</taxon>
        <taxon>Trichinella</taxon>
    </lineage>
</organism>
<comment type="caution">
    <text evidence="2">The sequence shown here is derived from an EMBL/GenBank/DDBJ whole genome shotgun (WGS) entry which is preliminary data.</text>
</comment>
<gene>
    <name evidence="2" type="ORF">T05_7396</name>
</gene>
<evidence type="ECO:0000313" key="2">
    <source>
        <dbReference type="EMBL" id="KRX45999.1"/>
    </source>
</evidence>
<sequence>MFWVTRIFYKKTGSFVLHKLVLFNNNFGSPLNPGRSWTKPTAFKLQQHEKINDNSYPTFDINIHGNGYCVIVANDHRCLLICGMLNGPNLVELTNLCSIQDSLIEQLDDRLNIYEKFCGSIKAQLLNFCNEQGEVLGSILSTVAEQQSVHSSGVNLNVGKVVEEMRDILEQKFRDIGALFEKRQLFSHSGEKNDEEYWQAERGNTNAESNQRLREIDKLFSSEIDLLRERFDQVSRQLAKSEVQVDTLDKERTIALQEADMCRRFYESNEIQLTNELKKCREEMANLTAENYKLNCSLNTVNSELERRCRLCDAQIETLKENLLLAIGEKEKVQNELSTVRSKAHQMNLQLNETLHKSKQLEKEKVHLENEISVAVVNLKNQLQQAKSLFEQEKNFEISQLRRTLNAQQNLIARIRDEYRLLARRYNKLRRRGHFSK</sequence>
<dbReference type="AlphaFoldDB" id="A0A0V0U3Z9"/>